<feature type="domain" description="Photolyase/cryptochrome alpha/beta" evidence="11">
    <location>
        <begin position="2"/>
        <end position="131"/>
    </location>
</feature>
<dbReference type="GO" id="GO:0009416">
    <property type="term" value="P:response to light stimulus"/>
    <property type="evidence" value="ECO:0007669"/>
    <property type="project" value="TreeGrafter"/>
</dbReference>
<dbReference type="PRINTS" id="PR00147">
    <property type="entry name" value="DNAPHOTLYASE"/>
</dbReference>
<dbReference type="InterPro" id="IPR036134">
    <property type="entry name" value="Crypto/Photolyase_FAD-like_sf"/>
</dbReference>
<evidence type="ECO:0000256" key="1">
    <source>
        <dbReference type="ARBA" id="ARBA00001932"/>
    </source>
</evidence>
<dbReference type="FunFam" id="1.10.579.10:FF:000003">
    <property type="entry name" value="Deoxyribodipyrimidine photo-lyase"/>
    <property type="match status" value="1"/>
</dbReference>
<dbReference type="Pfam" id="PF00875">
    <property type="entry name" value="DNA_photolyase"/>
    <property type="match status" value="1"/>
</dbReference>
<feature type="region of interest" description="Disordered" evidence="10">
    <location>
        <begin position="163"/>
        <end position="191"/>
    </location>
</feature>
<comment type="cofactor">
    <cofactor evidence="8">
        <name>FAD</name>
        <dbReference type="ChEBI" id="CHEBI:57692"/>
    </cofactor>
    <text evidence="8">Binds 1 FAD per subunit.</text>
</comment>
<dbReference type="GO" id="GO:0071949">
    <property type="term" value="F:FAD binding"/>
    <property type="evidence" value="ECO:0007669"/>
    <property type="project" value="TreeGrafter"/>
</dbReference>
<dbReference type="PANTHER" id="PTHR11455">
    <property type="entry name" value="CRYPTOCHROME"/>
    <property type="match status" value="1"/>
</dbReference>
<dbReference type="GO" id="GO:0003677">
    <property type="term" value="F:DNA binding"/>
    <property type="evidence" value="ECO:0007669"/>
    <property type="project" value="TreeGrafter"/>
</dbReference>
<dbReference type="AlphaFoldDB" id="A0A1I1IAV4"/>
<dbReference type="Gene3D" id="1.10.579.10">
    <property type="entry name" value="DNA Cyclobutane Dipyrimidine Photolyase, subunit A, domain 3"/>
    <property type="match status" value="1"/>
</dbReference>
<dbReference type="PROSITE" id="PS51645">
    <property type="entry name" value="PHR_CRY_ALPHA_BETA"/>
    <property type="match status" value="1"/>
</dbReference>
<accession>A0A1I1IAV4</accession>
<comment type="catalytic activity">
    <reaction evidence="7">
        <text>cyclobutadipyrimidine (in DNA) = 2 pyrimidine residues (in DNA).</text>
        <dbReference type="EC" id="4.1.99.3"/>
    </reaction>
</comment>
<dbReference type="SUPFAM" id="SSF48173">
    <property type="entry name" value="Cryptochrome/photolyase FAD-binding domain"/>
    <property type="match status" value="1"/>
</dbReference>
<feature type="binding site" evidence="8">
    <location>
        <begin position="360"/>
        <end position="362"/>
    </location>
    <ligand>
        <name>FAD</name>
        <dbReference type="ChEBI" id="CHEBI:57692"/>
    </ligand>
</feature>
<dbReference type="InterPro" id="IPR002081">
    <property type="entry name" value="Cryptochrome/DNA_photolyase_1"/>
</dbReference>
<keyword evidence="6 9" id="KW-0157">Chromophore</keyword>
<dbReference type="GO" id="GO:0000719">
    <property type="term" value="P:photoreactive repair"/>
    <property type="evidence" value="ECO:0007669"/>
    <property type="project" value="UniProtKB-ARBA"/>
</dbReference>
<evidence type="ECO:0000256" key="8">
    <source>
        <dbReference type="PIRSR" id="PIRSR602081-1"/>
    </source>
</evidence>
<comment type="cofactor">
    <cofactor evidence="1">
        <name>(6R)-5,10-methylene-5,6,7,8-tetrahydrofolate</name>
        <dbReference type="ChEBI" id="CHEBI:15636"/>
    </cofactor>
</comment>
<organism evidence="12 13">
    <name type="scientific">Nocardioides terrae</name>
    <dbReference type="NCBI Taxonomy" id="574651"/>
    <lineage>
        <taxon>Bacteria</taxon>
        <taxon>Bacillati</taxon>
        <taxon>Actinomycetota</taxon>
        <taxon>Actinomycetes</taxon>
        <taxon>Propionibacteriales</taxon>
        <taxon>Nocardioidaceae</taxon>
        <taxon>Nocardioides</taxon>
    </lineage>
</organism>
<dbReference type="EMBL" id="FOLB01000005">
    <property type="protein sequence ID" value="SFC31388.1"/>
    <property type="molecule type" value="Genomic_DNA"/>
</dbReference>
<evidence type="ECO:0000256" key="6">
    <source>
        <dbReference type="ARBA" id="ARBA00022991"/>
    </source>
</evidence>
<evidence type="ECO:0000256" key="5">
    <source>
        <dbReference type="ARBA" id="ARBA00022827"/>
    </source>
</evidence>
<evidence type="ECO:0000313" key="12">
    <source>
        <dbReference type="EMBL" id="SFC31388.1"/>
    </source>
</evidence>
<keyword evidence="13" id="KW-1185">Reference proteome</keyword>
<name>A0A1I1IAV4_9ACTN</name>
<dbReference type="InterPro" id="IPR006050">
    <property type="entry name" value="DNA_photolyase_N"/>
</dbReference>
<evidence type="ECO:0000256" key="2">
    <source>
        <dbReference type="ARBA" id="ARBA00013149"/>
    </source>
</evidence>
<dbReference type="InterPro" id="IPR036155">
    <property type="entry name" value="Crypto/Photolyase_N_sf"/>
</dbReference>
<keyword evidence="12" id="KW-0456">Lyase</keyword>
<evidence type="ECO:0000313" key="13">
    <source>
        <dbReference type="Proteomes" id="UP000198832"/>
    </source>
</evidence>
<sequence length="454" mass="50676">MPTTVLWLRRDLRLHDHPALVEAARDGAEVVPLFVLDPGLLKPSGPARTAFLLRSLRALDDDLRAHGGRLVVRHGRPEDVVPAVAGEVGAAAAHVSEDFGPYGRVRDERVCAALAAQDPSVPMVATGSPYAVAPGRVTTKSGGHYQVFGPFYRAWTEHGWRAPADSDPSTVAWRTARSDDLPDEPASARDVRLPEPGEEAAHAAWHAFRDRIADYPADRERPGVDGTSRMSAYLKLGTVHVRTLLADLGHDDGSDTFRRELAWREFYAAVLAARPESARDYLHPQLEAMPYATGRTLEKRLQAWERGETGYPIVDAGMRQLLAEGWMHNRVRMIVASFLVKDLHVEWTHGARHFMRHLVDGDLASNQHNWQWVAGCGTDAAPFFRIFNPTTQGRKFDPEGAYVRRWVRELADVEGRHVHDPWELPEQPEGYPEPIVDHATERAASLTAYEALRR</sequence>
<dbReference type="Gene3D" id="3.40.50.620">
    <property type="entry name" value="HUPs"/>
    <property type="match status" value="1"/>
</dbReference>
<dbReference type="Pfam" id="PF03441">
    <property type="entry name" value="FAD_binding_7"/>
    <property type="match status" value="1"/>
</dbReference>
<evidence type="ECO:0000256" key="9">
    <source>
        <dbReference type="RuleBase" id="RU004182"/>
    </source>
</evidence>
<evidence type="ECO:0000259" key="11">
    <source>
        <dbReference type="PROSITE" id="PS51645"/>
    </source>
</evidence>
<gene>
    <name evidence="12" type="ORF">SAMN04487968_105136</name>
</gene>
<comment type="similarity">
    <text evidence="9">Belongs to the DNA photolyase family.</text>
</comment>
<evidence type="ECO:0000256" key="10">
    <source>
        <dbReference type="SAM" id="MobiDB-lite"/>
    </source>
</evidence>
<keyword evidence="5 8" id="KW-0274">FAD</keyword>
<dbReference type="SUPFAM" id="SSF52425">
    <property type="entry name" value="Cryptochrome/photolyase, N-terminal domain"/>
    <property type="match status" value="1"/>
</dbReference>
<dbReference type="Proteomes" id="UP000198832">
    <property type="component" value="Unassembled WGS sequence"/>
</dbReference>
<dbReference type="PROSITE" id="PS00394">
    <property type="entry name" value="DNA_PHOTOLYASES_1_1"/>
    <property type="match status" value="1"/>
</dbReference>
<evidence type="ECO:0000256" key="7">
    <source>
        <dbReference type="ARBA" id="ARBA00033999"/>
    </source>
</evidence>
<dbReference type="EC" id="4.1.99.3" evidence="2"/>
<dbReference type="PANTHER" id="PTHR11455:SF9">
    <property type="entry name" value="CRYPTOCHROME CIRCADIAN CLOCK 5 ISOFORM X1"/>
    <property type="match status" value="1"/>
</dbReference>
<evidence type="ECO:0000256" key="4">
    <source>
        <dbReference type="ARBA" id="ARBA00022630"/>
    </source>
</evidence>
<proteinExistence type="inferred from homology"/>
<feature type="binding site" evidence="8">
    <location>
        <begin position="260"/>
        <end position="267"/>
    </location>
    <ligand>
        <name>FAD</name>
        <dbReference type="ChEBI" id="CHEBI:57692"/>
    </ligand>
</feature>
<reference evidence="12 13" key="1">
    <citation type="submission" date="2016-10" db="EMBL/GenBank/DDBJ databases">
        <authorList>
            <person name="de Groot N.N."/>
        </authorList>
    </citation>
    <scope>NUCLEOTIDE SEQUENCE [LARGE SCALE GENOMIC DNA]</scope>
    <source>
        <strain evidence="12 13">CGMCC 1.7056</strain>
    </source>
</reference>
<dbReference type="InterPro" id="IPR014729">
    <property type="entry name" value="Rossmann-like_a/b/a_fold"/>
</dbReference>
<feature type="compositionally biased region" description="Basic and acidic residues" evidence="10">
    <location>
        <begin position="176"/>
        <end position="191"/>
    </location>
</feature>
<protein>
    <recommendedName>
        <fullName evidence="3">Deoxyribodipyrimidine photo-lyase</fullName>
        <ecNumber evidence="2">4.1.99.3</ecNumber>
    </recommendedName>
</protein>
<dbReference type="STRING" id="574651.SAMN04487968_105136"/>
<keyword evidence="4 8" id="KW-0285">Flavoprotein</keyword>
<dbReference type="Gene3D" id="1.25.40.80">
    <property type="match status" value="1"/>
</dbReference>
<evidence type="ECO:0000256" key="3">
    <source>
        <dbReference type="ARBA" id="ARBA00014046"/>
    </source>
</evidence>
<dbReference type="InterPro" id="IPR005101">
    <property type="entry name" value="Cryptochr/Photolyase_FAD-bd"/>
</dbReference>
<feature type="binding site" evidence="8">
    <location>
        <position position="215"/>
    </location>
    <ligand>
        <name>FAD</name>
        <dbReference type="ChEBI" id="CHEBI:57692"/>
    </ligand>
</feature>
<feature type="binding site" evidence="8">
    <location>
        <begin position="227"/>
        <end position="231"/>
    </location>
    <ligand>
        <name>FAD</name>
        <dbReference type="ChEBI" id="CHEBI:57692"/>
    </ligand>
</feature>
<dbReference type="RefSeq" id="WP_091122542.1">
    <property type="nucleotide sequence ID" value="NZ_FOLB01000005.1"/>
</dbReference>
<dbReference type="InterPro" id="IPR018394">
    <property type="entry name" value="DNA_photolyase_1_CS_C"/>
</dbReference>
<feature type="binding site" evidence="8">
    <location>
        <position position="257"/>
    </location>
    <ligand>
        <name>FAD</name>
        <dbReference type="ChEBI" id="CHEBI:57692"/>
    </ligand>
</feature>
<dbReference type="GO" id="GO:0003904">
    <property type="term" value="F:deoxyribodipyrimidine photo-lyase activity"/>
    <property type="evidence" value="ECO:0007669"/>
    <property type="project" value="UniProtKB-EC"/>
</dbReference>
<dbReference type="OrthoDB" id="9772484at2"/>